<evidence type="ECO:0000313" key="6">
    <source>
        <dbReference type="Proteomes" id="UP000215767"/>
    </source>
</evidence>
<dbReference type="PANTHER" id="PTHR43309">
    <property type="entry name" value="5-OXOPROLINASE SUBUNIT C"/>
    <property type="match status" value="1"/>
</dbReference>
<dbReference type="InterPro" id="IPR003778">
    <property type="entry name" value="CT_A_B"/>
</dbReference>
<gene>
    <name evidence="5" type="ORF">CAL28_09535</name>
</gene>
<evidence type="ECO:0000259" key="4">
    <source>
        <dbReference type="SMART" id="SM00797"/>
    </source>
</evidence>
<reference evidence="6" key="1">
    <citation type="submission" date="2017-05" db="EMBL/GenBank/DDBJ databases">
        <title>Complete and WGS of Bordetella genogroups.</title>
        <authorList>
            <person name="Spilker T."/>
            <person name="Lipuma J."/>
        </authorList>
    </citation>
    <scope>NUCLEOTIDE SEQUENCE [LARGE SCALE GENOMIC DNA]</scope>
    <source>
        <strain evidence="6">AU8856</strain>
    </source>
</reference>
<dbReference type="SUPFAM" id="SSF50891">
    <property type="entry name" value="Cyclophilin-like"/>
    <property type="match status" value="1"/>
</dbReference>
<dbReference type="PANTHER" id="PTHR43309:SF3">
    <property type="entry name" value="5-OXOPROLINASE SUBUNIT C"/>
    <property type="match status" value="1"/>
</dbReference>
<organism evidence="5 6">
    <name type="scientific">Bordetella genomosp. 11</name>
    <dbReference type="NCBI Taxonomy" id="1416808"/>
    <lineage>
        <taxon>Bacteria</taxon>
        <taxon>Pseudomonadati</taxon>
        <taxon>Pseudomonadota</taxon>
        <taxon>Betaproteobacteria</taxon>
        <taxon>Burkholderiales</taxon>
        <taxon>Alcaligenaceae</taxon>
        <taxon>Bordetella</taxon>
    </lineage>
</organism>
<keyword evidence="1" id="KW-0547">Nucleotide-binding</keyword>
<dbReference type="GO" id="GO:0005524">
    <property type="term" value="F:ATP binding"/>
    <property type="evidence" value="ECO:0007669"/>
    <property type="project" value="UniProtKB-KW"/>
</dbReference>
<protein>
    <recommendedName>
        <fullName evidence="4">Carboxyltransferase domain-containing protein</fullName>
    </recommendedName>
</protein>
<accession>A0A261UE86</accession>
<keyword evidence="3" id="KW-0067">ATP-binding</keyword>
<dbReference type="AlphaFoldDB" id="A0A261UE86"/>
<dbReference type="Proteomes" id="UP000215767">
    <property type="component" value="Unassembled WGS sequence"/>
</dbReference>
<evidence type="ECO:0000313" key="5">
    <source>
        <dbReference type="EMBL" id="OZI59742.1"/>
    </source>
</evidence>
<keyword evidence="2" id="KW-0378">Hydrolase</keyword>
<evidence type="ECO:0000256" key="1">
    <source>
        <dbReference type="ARBA" id="ARBA00022741"/>
    </source>
</evidence>
<evidence type="ECO:0000256" key="2">
    <source>
        <dbReference type="ARBA" id="ARBA00022801"/>
    </source>
</evidence>
<dbReference type="SMART" id="SM00797">
    <property type="entry name" value="AHS2"/>
    <property type="match status" value="1"/>
</dbReference>
<dbReference type="Gene3D" id="2.40.100.10">
    <property type="entry name" value="Cyclophilin-like"/>
    <property type="match status" value="1"/>
</dbReference>
<evidence type="ECO:0000256" key="3">
    <source>
        <dbReference type="ARBA" id="ARBA00022840"/>
    </source>
</evidence>
<dbReference type="NCBIfam" id="TIGR00724">
    <property type="entry name" value="urea_amlyse_rel"/>
    <property type="match status" value="1"/>
</dbReference>
<dbReference type="GO" id="GO:0016787">
    <property type="term" value="F:hydrolase activity"/>
    <property type="evidence" value="ECO:0007669"/>
    <property type="project" value="UniProtKB-KW"/>
</dbReference>
<feature type="domain" description="Carboxyltransferase" evidence="4">
    <location>
        <begin position="23"/>
        <end position="315"/>
    </location>
</feature>
<dbReference type="InterPro" id="IPR029000">
    <property type="entry name" value="Cyclophilin-like_dom_sf"/>
</dbReference>
<comment type="caution">
    <text evidence="5">The sequence shown here is derived from an EMBL/GenBank/DDBJ whole genome shotgun (WGS) entry which is preliminary data.</text>
</comment>
<dbReference type="InterPro" id="IPR052708">
    <property type="entry name" value="PxpC"/>
</dbReference>
<keyword evidence="6" id="KW-1185">Reference proteome</keyword>
<dbReference type="RefSeq" id="WP_094841171.1">
    <property type="nucleotide sequence ID" value="NZ_NEVS01000004.1"/>
</dbReference>
<dbReference type="Pfam" id="PF02626">
    <property type="entry name" value="CT_A_B"/>
    <property type="match status" value="1"/>
</dbReference>
<dbReference type="EMBL" id="NEVS01000004">
    <property type="protein sequence ID" value="OZI59742.1"/>
    <property type="molecule type" value="Genomic_DNA"/>
</dbReference>
<proteinExistence type="predicted"/>
<name>A0A261UE86_9BORD</name>
<dbReference type="OrthoDB" id="9768696at2"/>
<sequence>MIRVLKPGALSQLQDLGRYGHQRYGVPVNGVMDEWSHRLANILVGNPESFATLECTLTGPTLRFARDRLIALSGADLRARIDDIPVPLNQPLLVRGGTTLSFGERRRGARVYLAVRGGFDVPAVMDSRSTFLRGGYGGFQGRALARDDRLPLCAADAGYPGATRLLVQCGLPWISAGQFDMPVAGGAPDALRAMPGPQWERFTEATRAAFLEQSFEIDHRSDRMGYRLSGARLALAEPLEMVSEAVAFGTVQVPPDGSPIVLMADRQSAGGYPKIAYVASVDLPLLAQAVPGDRIRFAMMTLEQAQALYLEREASLEGLRVQVERAMAPVLAEADPGVE</sequence>